<name>A0A7G3ZES2_9SACH</name>
<dbReference type="Proteomes" id="UP000515788">
    <property type="component" value="Chromosome 3"/>
</dbReference>
<feature type="compositionally biased region" description="Basic and acidic residues" evidence="1">
    <location>
        <begin position="619"/>
        <end position="633"/>
    </location>
</feature>
<dbReference type="OrthoDB" id="303107at2759"/>
<evidence type="ECO:0000313" key="2">
    <source>
        <dbReference type="EMBL" id="QLL32008.1"/>
    </source>
</evidence>
<proteinExistence type="predicted"/>
<dbReference type="KEGG" id="tgb:HG536_0C01760"/>
<dbReference type="EMBL" id="CP059248">
    <property type="protein sequence ID" value="QLL32008.1"/>
    <property type="molecule type" value="Genomic_DNA"/>
</dbReference>
<feature type="region of interest" description="Disordered" evidence="1">
    <location>
        <begin position="554"/>
        <end position="573"/>
    </location>
</feature>
<dbReference type="RefSeq" id="XP_037138683.1">
    <property type="nucleotide sequence ID" value="XM_037282788.1"/>
</dbReference>
<dbReference type="GeneID" id="59325145"/>
<feature type="region of interest" description="Disordered" evidence="1">
    <location>
        <begin position="619"/>
        <end position="659"/>
    </location>
</feature>
<evidence type="ECO:0000256" key="1">
    <source>
        <dbReference type="SAM" id="MobiDB-lite"/>
    </source>
</evidence>
<organism evidence="2 3">
    <name type="scientific">Torulaspora globosa</name>
    <dbReference type="NCBI Taxonomy" id="48254"/>
    <lineage>
        <taxon>Eukaryota</taxon>
        <taxon>Fungi</taxon>
        <taxon>Dikarya</taxon>
        <taxon>Ascomycota</taxon>
        <taxon>Saccharomycotina</taxon>
        <taxon>Saccharomycetes</taxon>
        <taxon>Saccharomycetales</taxon>
        <taxon>Saccharomycetaceae</taxon>
        <taxon>Torulaspora</taxon>
    </lineage>
</organism>
<feature type="compositionally biased region" description="Basic and acidic residues" evidence="1">
    <location>
        <begin position="563"/>
        <end position="573"/>
    </location>
</feature>
<evidence type="ECO:0000313" key="3">
    <source>
        <dbReference type="Proteomes" id="UP000515788"/>
    </source>
</evidence>
<protein>
    <submittedName>
        <fullName evidence="2">Uncharacterized protein</fullName>
    </submittedName>
</protein>
<accession>A0A7G3ZES2</accession>
<gene>
    <name evidence="2" type="ORF">HG536_0C01760</name>
</gene>
<keyword evidence="3" id="KW-1185">Reference proteome</keyword>
<reference evidence="2 3" key="1">
    <citation type="submission" date="2020-06" db="EMBL/GenBank/DDBJ databases">
        <title>The yeast mating-type switching endonuclease HO is a domesticated member of an unorthodox homing genetic element family.</title>
        <authorList>
            <person name="Coughlan A.Y."/>
            <person name="Lombardi L."/>
            <person name="Braun-Galleani S."/>
            <person name="Martos A.R."/>
            <person name="Galeote V."/>
            <person name="Bigey F."/>
            <person name="Dequin S."/>
            <person name="Byrne K.P."/>
            <person name="Wolfe K.H."/>
        </authorList>
    </citation>
    <scope>NUCLEOTIDE SEQUENCE [LARGE SCALE GENOMIC DNA]</scope>
    <source>
        <strain evidence="2 3">CBS764</strain>
    </source>
</reference>
<dbReference type="AlphaFoldDB" id="A0A7G3ZES2"/>
<sequence>MKRSAADSDLEPFEPNETPEWQQFLEEETLNQWSKMNHGALSTAVLQAEPFAQELLRRWDYQYVTCWLYKVTDSFVTMNYVEGFKPLWRNIKFDEFLLLQELRLIARVGEIRQSDNMPLYGSIRLQMLKLLTNYKANRLADWDNVINHHLNRDVEFGRLSLVDQFETLYRVVKLIEAKSGAFRNYLSNNLELFHFAEYPCDSERSLLVLPNVGVIIEKKLTRPARGSLVVPVKLKNCSVRYWDESTRVLELVHLDYSNEIQNYLNTFQIEYTVLATTWDAFLKQFSKDPSLIDFADWIPVYVEHQLYVNRILSHKEKEKSMAELLVRRKRSSRLVAREEETRRKDVENRWYEKLDEREFYLKTRSKLVAKQTKRIKDVLWRQLWQNFELDLKDQKLQNGHPDQLLADTEGQGDALTELEIRVIESGPRFSPRILSIPPVRAETEPATELPLELTIDQDELDELNSLGISTNGESADDKSWVFQCPGEPLLGALRISSLEEEEAASQANHNLFATPIVCCDACLTWQHWDCVQNSDSVLHTTARNYATVQLGNYASSRRASRKHQPEEQEYRRPIDKRVPLTESTPFICGYCASDLETKLRLQFAPELRAIKQSARQQAEERNRLKQLRDEKKRQQALQDQLSAINPDPVQKTNEPFGFT</sequence>